<accession>A0A401KRG1</accession>
<organism evidence="3 4">
    <name type="scientific">Aspergillus awamori</name>
    <name type="common">Black koji mold</name>
    <dbReference type="NCBI Taxonomy" id="105351"/>
    <lineage>
        <taxon>Eukaryota</taxon>
        <taxon>Fungi</taxon>
        <taxon>Dikarya</taxon>
        <taxon>Ascomycota</taxon>
        <taxon>Pezizomycotina</taxon>
        <taxon>Eurotiomycetes</taxon>
        <taxon>Eurotiomycetidae</taxon>
        <taxon>Eurotiales</taxon>
        <taxon>Aspergillaceae</taxon>
        <taxon>Aspergillus</taxon>
    </lineage>
</organism>
<feature type="domain" description="Carboxylesterase type B" evidence="2">
    <location>
        <begin position="39"/>
        <end position="89"/>
    </location>
</feature>
<evidence type="ECO:0000259" key="2">
    <source>
        <dbReference type="Pfam" id="PF00135"/>
    </source>
</evidence>
<dbReference type="Proteomes" id="UP000286921">
    <property type="component" value="Unassembled WGS sequence"/>
</dbReference>
<dbReference type="STRING" id="105351.A0A401KRG1"/>
<feature type="signal peptide" evidence="1">
    <location>
        <begin position="1"/>
        <end position="19"/>
    </location>
</feature>
<dbReference type="InterPro" id="IPR002018">
    <property type="entry name" value="CarbesteraseB"/>
</dbReference>
<dbReference type="Pfam" id="PF00135">
    <property type="entry name" value="COesterase"/>
    <property type="match status" value="1"/>
</dbReference>
<reference evidence="3 4" key="1">
    <citation type="submission" date="2016-09" db="EMBL/GenBank/DDBJ databases">
        <title>Aspergillus awamori IFM 58123T.</title>
        <authorList>
            <person name="Kusuya Y."/>
            <person name="Shimizu M."/>
            <person name="Takahashi H."/>
            <person name="Yaguchi T."/>
        </authorList>
    </citation>
    <scope>NUCLEOTIDE SEQUENCE [LARGE SCALE GENOMIC DNA]</scope>
    <source>
        <strain evidence="3 4">IFM 58123</strain>
    </source>
</reference>
<sequence>MVFPWLMIILGAVFRVAEAASLPIVDLGYELHQASSFSNEHSWYSFGNIRYAAPPLGQLRFQPPVPPMTNRSEIQTGDVGRVCPQADMPQWELAQLIRFLKSLSLFPKSFLLKGNSSIPLPATRFNMPRKGRKAANLWSLHPKLHNDVTQLLDEEGLKIDFFDADDEEPNIEKRDTNVIGRFIRQNRGCNSSG</sequence>
<evidence type="ECO:0000313" key="4">
    <source>
        <dbReference type="Proteomes" id="UP000286921"/>
    </source>
</evidence>
<feature type="chain" id="PRO_5019472247" description="Carboxylesterase type B domain-containing protein" evidence="1">
    <location>
        <begin position="20"/>
        <end position="193"/>
    </location>
</feature>
<keyword evidence="4" id="KW-1185">Reference proteome</keyword>
<dbReference type="InterPro" id="IPR029058">
    <property type="entry name" value="AB_hydrolase_fold"/>
</dbReference>
<dbReference type="Gene3D" id="3.40.50.1820">
    <property type="entry name" value="alpha/beta hydrolase"/>
    <property type="match status" value="1"/>
</dbReference>
<name>A0A401KRG1_ASPAW</name>
<evidence type="ECO:0000256" key="1">
    <source>
        <dbReference type="SAM" id="SignalP"/>
    </source>
</evidence>
<gene>
    <name evidence="3" type="ORF">AAWM_04717</name>
</gene>
<dbReference type="EMBL" id="BDHI01000014">
    <property type="protein sequence ID" value="GCB21832.1"/>
    <property type="molecule type" value="Genomic_DNA"/>
</dbReference>
<evidence type="ECO:0000313" key="3">
    <source>
        <dbReference type="EMBL" id="GCB21832.1"/>
    </source>
</evidence>
<proteinExistence type="predicted"/>
<comment type="caution">
    <text evidence="3">The sequence shown here is derived from an EMBL/GenBank/DDBJ whole genome shotgun (WGS) entry which is preliminary data.</text>
</comment>
<dbReference type="SUPFAM" id="SSF53474">
    <property type="entry name" value="alpha/beta-Hydrolases"/>
    <property type="match status" value="1"/>
</dbReference>
<keyword evidence="1" id="KW-0732">Signal</keyword>
<dbReference type="AlphaFoldDB" id="A0A401KRG1"/>
<protein>
    <recommendedName>
        <fullName evidence="2">Carboxylesterase type B domain-containing protein</fullName>
    </recommendedName>
</protein>